<evidence type="ECO:0000313" key="2">
    <source>
        <dbReference type="EMBL" id="GFD21141.1"/>
    </source>
</evidence>
<accession>A0A699UHG1</accession>
<evidence type="ECO:0000259" key="1">
    <source>
        <dbReference type="PROSITE" id="PS50011"/>
    </source>
</evidence>
<dbReference type="GO" id="GO:0005524">
    <property type="term" value="F:ATP binding"/>
    <property type="evidence" value="ECO:0007669"/>
    <property type="project" value="InterPro"/>
</dbReference>
<feature type="non-terminal residue" evidence="2">
    <location>
        <position position="113"/>
    </location>
</feature>
<dbReference type="Gene3D" id="1.10.510.10">
    <property type="entry name" value="Transferase(Phosphotransferase) domain 1"/>
    <property type="match status" value="2"/>
</dbReference>
<feature type="domain" description="Protein kinase" evidence="1">
    <location>
        <begin position="1"/>
        <end position="113"/>
    </location>
</feature>
<dbReference type="EMBL" id="BKCJ011327547">
    <property type="protein sequence ID" value="GFD21141.1"/>
    <property type="molecule type" value="Genomic_DNA"/>
</dbReference>
<dbReference type="PROSITE" id="PS50011">
    <property type="entry name" value="PROTEIN_KINASE_DOM"/>
    <property type="match status" value="1"/>
</dbReference>
<dbReference type="GO" id="GO:0004714">
    <property type="term" value="F:transmembrane receptor protein tyrosine kinase activity"/>
    <property type="evidence" value="ECO:0007669"/>
    <property type="project" value="InterPro"/>
</dbReference>
<dbReference type="InterPro" id="IPR008271">
    <property type="entry name" value="Ser/Thr_kinase_AS"/>
</dbReference>
<organism evidence="2">
    <name type="scientific">Tanacetum cinerariifolium</name>
    <name type="common">Dalmatian daisy</name>
    <name type="synonym">Chrysanthemum cinerariifolium</name>
    <dbReference type="NCBI Taxonomy" id="118510"/>
    <lineage>
        <taxon>Eukaryota</taxon>
        <taxon>Viridiplantae</taxon>
        <taxon>Streptophyta</taxon>
        <taxon>Embryophyta</taxon>
        <taxon>Tracheophyta</taxon>
        <taxon>Spermatophyta</taxon>
        <taxon>Magnoliopsida</taxon>
        <taxon>eudicotyledons</taxon>
        <taxon>Gunneridae</taxon>
        <taxon>Pentapetalae</taxon>
        <taxon>asterids</taxon>
        <taxon>campanulids</taxon>
        <taxon>Asterales</taxon>
        <taxon>Asteraceae</taxon>
        <taxon>Asteroideae</taxon>
        <taxon>Anthemideae</taxon>
        <taxon>Anthemidinae</taxon>
        <taxon>Tanacetum</taxon>
    </lineage>
</organism>
<protein>
    <submittedName>
        <fullName evidence="2">Receptor-like protein kinase FERONIA</fullName>
    </submittedName>
</protein>
<dbReference type="AlphaFoldDB" id="A0A699UHG1"/>
<dbReference type="PANTHER" id="PTHR27003:SF390">
    <property type="entry name" value="PROTEIN KINASE DOMAIN-CONTAINING PROTEIN"/>
    <property type="match status" value="1"/>
</dbReference>
<dbReference type="PROSITE" id="PS00108">
    <property type="entry name" value="PROTEIN_KINASE_ST"/>
    <property type="match status" value="1"/>
</dbReference>
<keyword evidence="2" id="KW-0418">Kinase</keyword>
<keyword evidence="2" id="KW-0808">Transferase</keyword>
<sequence>MPNGAARDLDYLHTGTGVQSRIIHRDIKSSNVLLDENFAAKISDFGTSRNVLCGRPALDFTLEERQYSLAGWAKQCIKEGKIGRIIDPDLWGQVKDRCLKEFGKIAYECLLTR</sequence>
<keyword evidence="2" id="KW-0675">Receptor</keyword>
<comment type="caution">
    <text evidence="2">The sequence shown here is derived from an EMBL/GenBank/DDBJ whole genome shotgun (WGS) entry which is preliminary data.</text>
</comment>
<dbReference type="PANTHER" id="PTHR27003">
    <property type="entry name" value="OS07G0166700 PROTEIN"/>
    <property type="match status" value="1"/>
</dbReference>
<dbReference type="InterPro" id="IPR000719">
    <property type="entry name" value="Prot_kinase_dom"/>
</dbReference>
<dbReference type="GO" id="GO:0005886">
    <property type="term" value="C:plasma membrane"/>
    <property type="evidence" value="ECO:0007669"/>
    <property type="project" value="TreeGrafter"/>
</dbReference>
<proteinExistence type="predicted"/>
<gene>
    <name evidence="2" type="ORF">Tci_893110</name>
</gene>
<dbReference type="SUPFAM" id="SSF56112">
    <property type="entry name" value="Protein kinase-like (PK-like)"/>
    <property type="match status" value="1"/>
</dbReference>
<dbReference type="InterPro" id="IPR045272">
    <property type="entry name" value="ANXUR1/2-like"/>
</dbReference>
<dbReference type="GO" id="GO:0009506">
    <property type="term" value="C:plasmodesma"/>
    <property type="evidence" value="ECO:0007669"/>
    <property type="project" value="TreeGrafter"/>
</dbReference>
<reference evidence="2" key="1">
    <citation type="journal article" date="2019" name="Sci. Rep.">
        <title>Draft genome of Tanacetum cinerariifolium, the natural source of mosquito coil.</title>
        <authorList>
            <person name="Yamashiro T."/>
            <person name="Shiraishi A."/>
            <person name="Satake H."/>
            <person name="Nakayama K."/>
        </authorList>
    </citation>
    <scope>NUCLEOTIDE SEQUENCE</scope>
</reference>
<name>A0A699UHG1_TANCI</name>
<dbReference type="Pfam" id="PF00069">
    <property type="entry name" value="Pkinase"/>
    <property type="match status" value="1"/>
</dbReference>
<dbReference type="InterPro" id="IPR011009">
    <property type="entry name" value="Kinase-like_dom_sf"/>
</dbReference>